<dbReference type="RefSeq" id="WP_015416449.1">
    <property type="nucleotide sequence ID" value="NC_020409.1"/>
</dbReference>
<dbReference type="InterPro" id="IPR036866">
    <property type="entry name" value="RibonucZ/Hydroxyglut_hydro"/>
</dbReference>
<name>M1WU97_PSEP2</name>
<dbReference type="SUPFAM" id="SSF56281">
    <property type="entry name" value="Metallo-hydrolase/oxidoreductase"/>
    <property type="match status" value="1"/>
</dbReference>
<dbReference type="AlphaFoldDB" id="M1WU97"/>
<sequence>MRDFIKITLVANAGVFVEYAGLGFLVDGIHSEGGSPFSPVSSVELGHMREGSGFFKNLDYLLFTHDHPDHFSPRLVADHIGERPAKGLFLPGETRSSADHGRLFDRLQERGIPYWAVGLEPGKTQCFILADDVTLTLLGASHMGPQYARIRNTCFLLTVGGKNLLFTGDADPVEQDFGFALKEEVVDVAFVNPLFYHHPKGQHVINEVFRPSTLVIYHMPFIHTDTTPLLSMVNRDIQRHGRPDMPVHVFNQEQQSLRLS</sequence>
<dbReference type="STRING" id="1322246.BN4_20345"/>
<dbReference type="PANTHER" id="PTHR43546">
    <property type="entry name" value="UPF0173 METAL-DEPENDENT HYDROLASE MJ1163-RELATED"/>
    <property type="match status" value="1"/>
</dbReference>
<dbReference type="InterPro" id="IPR001279">
    <property type="entry name" value="Metallo-B-lactamas"/>
</dbReference>
<gene>
    <name evidence="2" type="ordered locus">BN4_20345</name>
</gene>
<dbReference type="EMBL" id="FO203427">
    <property type="protein sequence ID" value="CCH50407.1"/>
    <property type="molecule type" value="Genomic_DNA"/>
</dbReference>
<feature type="domain" description="Metallo-beta-lactamase" evidence="1">
    <location>
        <begin position="56"/>
        <end position="200"/>
    </location>
</feature>
<dbReference type="KEGG" id="dpi:BN4_20345"/>
<reference evidence="3" key="2">
    <citation type="journal article" date="2013" name="Stand. Genomic Sci.">
        <title>Complete genome sequence of Desulfocapsa sulfexigens, a marine deltaproteobacterium specialized in disproportionating inorganic sulfur compounds.</title>
        <authorList>
            <person name="Finster K.W."/>
            <person name="Kjeldsen K.U."/>
            <person name="Kube M."/>
            <person name="Reinhardt R."/>
            <person name="Mussmann M."/>
            <person name="Amann R."/>
            <person name="Schreiber L."/>
        </authorList>
    </citation>
    <scope>NUCLEOTIDE SEQUENCE [LARGE SCALE GENOMIC DNA]</scope>
    <source>
        <strain evidence="3">DSM 10523 / SB164P1</strain>
    </source>
</reference>
<proteinExistence type="predicted"/>
<evidence type="ECO:0000313" key="2">
    <source>
        <dbReference type="EMBL" id="CCH50407.1"/>
    </source>
</evidence>
<dbReference type="OrthoDB" id="9789133at2"/>
<dbReference type="HOGENOM" id="CLU_090261_0_0_7"/>
<accession>M1WU97</accession>
<organism evidence="2 3">
    <name type="scientific">Pseudodesulfovibrio piezophilus (strain DSM 21447 / JCM 15486 / C1TLV30)</name>
    <name type="common">Desulfovibrio piezophilus</name>
    <dbReference type="NCBI Taxonomy" id="1322246"/>
    <lineage>
        <taxon>Bacteria</taxon>
        <taxon>Pseudomonadati</taxon>
        <taxon>Thermodesulfobacteriota</taxon>
        <taxon>Desulfovibrionia</taxon>
        <taxon>Desulfovibrionales</taxon>
        <taxon>Desulfovibrionaceae</taxon>
    </lineage>
</organism>
<dbReference type="Pfam" id="PF12706">
    <property type="entry name" value="Lactamase_B_2"/>
    <property type="match status" value="1"/>
</dbReference>
<dbReference type="InterPro" id="IPR050114">
    <property type="entry name" value="UPF0173_UPF0282_UlaG_hydrolase"/>
</dbReference>
<dbReference type="BioCyc" id="DPIE1322246:BN4_RS15970-MONOMER"/>
<evidence type="ECO:0000259" key="1">
    <source>
        <dbReference type="Pfam" id="PF12706"/>
    </source>
</evidence>
<dbReference type="Gene3D" id="3.60.15.10">
    <property type="entry name" value="Ribonuclease Z/Hydroxyacylglutathione hydrolase-like"/>
    <property type="match status" value="1"/>
</dbReference>
<evidence type="ECO:0000313" key="3">
    <source>
        <dbReference type="Proteomes" id="UP000011724"/>
    </source>
</evidence>
<dbReference type="PANTHER" id="PTHR43546:SF3">
    <property type="entry name" value="UPF0173 METAL-DEPENDENT HYDROLASE MJ1163"/>
    <property type="match status" value="1"/>
</dbReference>
<protein>
    <recommendedName>
        <fullName evidence="1">Metallo-beta-lactamase domain-containing protein</fullName>
    </recommendedName>
</protein>
<dbReference type="PATRIC" id="fig|879567.3.peg.3436"/>
<dbReference type="eggNOG" id="COG2220">
    <property type="taxonomic scope" value="Bacteria"/>
</dbReference>
<dbReference type="Proteomes" id="UP000011724">
    <property type="component" value="Chromosome"/>
</dbReference>
<keyword evidence="3" id="KW-1185">Reference proteome</keyword>
<reference evidence="2 3" key="1">
    <citation type="journal article" date="2013" name="PLoS ONE">
        <title>The first genomic and proteomic characterization of a deep-sea sulfate reducer: insights into the piezophilic lifestyle of Desulfovibrio piezophilus.</title>
        <authorList>
            <person name="Pradel N."/>
            <person name="Ji B."/>
            <person name="Gimenez G."/>
            <person name="Talla E."/>
            <person name="Lenoble P."/>
            <person name="Garel M."/>
            <person name="Tamburini C."/>
            <person name="Fourquet P."/>
            <person name="Lebrun R."/>
            <person name="Bertin P."/>
            <person name="Denis Y."/>
            <person name="Pophillat M."/>
            <person name="Barbe V."/>
            <person name="Ollivier B."/>
            <person name="Dolla A."/>
        </authorList>
    </citation>
    <scope>NUCLEOTIDE SEQUENCE [LARGE SCALE GENOMIC DNA]</scope>
    <source>
        <strain evidence="3">DSM 10523 / SB164P1</strain>
    </source>
</reference>